<organism evidence="1 2">
    <name type="scientific">Bacteroides reticulotermitis JCM 10512</name>
    <dbReference type="NCBI Taxonomy" id="1445607"/>
    <lineage>
        <taxon>Bacteria</taxon>
        <taxon>Pseudomonadati</taxon>
        <taxon>Bacteroidota</taxon>
        <taxon>Bacteroidia</taxon>
        <taxon>Bacteroidales</taxon>
        <taxon>Bacteroidaceae</taxon>
        <taxon>Bacteroides</taxon>
    </lineage>
</organism>
<dbReference type="SUPFAM" id="SSF52402">
    <property type="entry name" value="Adenine nucleotide alpha hydrolases-like"/>
    <property type="match status" value="1"/>
</dbReference>
<proteinExistence type="predicted"/>
<evidence type="ECO:0000313" key="1">
    <source>
        <dbReference type="EMBL" id="GAE82210.1"/>
    </source>
</evidence>
<name>W4UM28_9BACE</name>
<gene>
    <name evidence="1" type="ORF">JCM10512_397</name>
</gene>
<comment type="caution">
    <text evidence="1">The sequence shown here is derived from an EMBL/GenBank/DDBJ whole genome shotgun (WGS) entry which is preliminary data.</text>
</comment>
<keyword evidence="2" id="KW-1185">Reference proteome</keyword>
<protein>
    <submittedName>
        <fullName evidence="1">tRNA-specific 2-thiouridylase MnmA</fullName>
    </submittedName>
</protein>
<accession>W4UM28</accession>
<dbReference type="AlphaFoldDB" id="W4UM28"/>
<reference evidence="1 2" key="1">
    <citation type="journal article" date="2014" name="Genome Announc.">
        <title>Draft Genome Sequence of Bacteroides reticulotermitis Strain JCM 10512T, Isolated from the Gut of a Termite.</title>
        <authorList>
            <person name="Yuki M."/>
            <person name="Oshima K."/>
            <person name="Suda W."/>
            <person name="Sakamoto M."/>
            <person name="Iida T."/>
            <person name="Hattori M."/>
            <person name="Ohkuma M."/>
        </authorList>
    </citation>
    <scope>NUCLEOTIDE SEQUENCE [LARGE SCALE GENOMIC DNA]</scope>
    <source>
        <strain evidence="1 2">JCM 10512</strain>
    </source>
</reference>
<dbReference type="PANTHER" id="PTHR11933">
    <property type="entry name" value="TRNA 5-METHYLAMINOMETHYL-2-THIOURIDYLATE -METHYLTRANSFERASE"/>
    <property type="match status" value="1"/>
</dbReference>
<dbReference type="EMBL" id="BAIV01000002">
    <property type="protein sequence ID" value="GAE82210.1"/>
    <property type="molecule type" value="Genomic_DNA"/>
</dbReference>
<dbReference type="Pfam" id="PF03054">
    <property type="entry name" value="tRNA_Me_trans"/>
    <property type="match status" value="1"/>
</dbReference>
<dbReference type="PANTHER" id="PTHR11933:SF5">
    <property type="entry name" value="MITOCHONDRIAL TRNA-SPECIFIC 2-THIOURIDYLASE 1"/>
    <property type="match status" value="1"/>
</dbReference>
<dbReference type="STRING" id="1445607.JCM10512_397"/>
<evidence type="ECO:0000313" key="2">
    <source>
        <dbReference type="Proteomes" id="UP000019131"/>
    </source>
</evidence>
<dbReference type="Gene3D" id="3.40.50.620">
    <property type="entry name" value="HUPs"/>
    <property type="match status" value="1"/>
</dbReference>
<sequence>MEKGNRRVLVGMSGGIDSTATCLMLREQGYEIVGVTMRVWGNEPQDARELAANGD</sequence>
<dbReference type="InterPro" id="IPR014729">
    <property type="entry name" value="Rossmann-like_a/b/a_fold"/>
</dbReference>
<dbReference type="GO" id="GO:0002143">
    <property type="term" value="P:tRNA wobble position uridine thiolation"/>
    <property type="evidence" value="ECO:0007669"/>
    <property type="project" value="TreeGrafter"/>
</dbReference>
<dbReference type="Proteomes" id="UP000019131">
    <property type="component" value="Unassembled WGS sequence"/>
</dbReference>